<sequence>MASLKVGFVIFATAFVASVAGSSFQLDPLNVAPVQDSDDGFRLPQDITPTHYDIRLRTAVHDAERDFQGSVDIHLTVNEPSDRITVHSRSLTINSSILYTSSSEPWSEVERPSYVYDELKEHLTFQCTSPLQNGTNYVLRINYNGRLLIDTTGFFRKYYRDNDGIRRYIAATQFYPTGARQAFPCFDEPSFKTTFTLSLIHHNSYNAVSNMPREDALLVDTVDFEFVVSTFAESQRMSTHALAFAVTDFEVRSRTPQQRTLARPNVVNDTQYALGAGDAILLALNTHLDLSYWNYMPQLVQIAIPDAGSGGSQTWGLVGYGEPTLLYNPEINGYRSKPAIAATIAQAYAHQWFGSLVTVDWWKYAWVHEGMASMYGYYGAHLAYPEDQHMDRFQLQVMQPALERDASEDARPMNWNVESPAEIAGLLDSVNKQKAAGIINMLRNVLGEEYWQNGVKRYLRSHEMDSVTPDDLYEALEEAIDYLPVLPNNMTVKQFMDSWADAPGYPVVNVRRIYGADEIIISQERFFNDRQLPSDHIWYIPYQGQYIEMLDFTYHAWLTTKARKHFGRFDDNKPFILNLHYVGFYRVNYDSRNWELITAAWIGSPDFASPTARAQLIDDSFALARADLLDFSVVLRLLTALKNDRDYLPWATADKVLTYLHDRLRATEQWSTFVFYVITLVDNNYRLLQFGEIAPNETINDKQLKDLILSWTCKLKIFQCSGNAEQMFRSAVRNDVGVHPDISPVVYCYGARSAVNEEFVWLYRRMFDSQNEAERSVLINAMGCSQSKEQLDAYLTSSIGAGVGSEVNFFDRERLQVVQAVYSASRIGVDALIDFLNNWDMADDFIYWLDQPAFDDAITAIALRTNTQAEFDRLKDLLVTVGSLAPENVVNAAMTTVKANLDWHDSLEALIITEFLERYVYETISPQNKVTGTYPPFGETSGMLLKEVFLCALVLSVSADRPSWRKVEGDLADEPEVELLQEVNGAYRLPTVTVPTHYNLHLKTAIHENEREFQGTVEIFFNVLESTDTVTVHNRRLVIWKVTLYSVTGEGQTELGSPEFETDADTEHLAIKHSSAMAPGSYMVKVEFNGILQNNNNQGFFASSYVDDTGKRHYLASSKFEPTHARSAFPCFDEPKLKATFTLSITHSKDYNAVANMPRDGALVPDVDDASFVTTKFLKSTKMSTYLLAFAVSNFAIRTSGYQTVYARPNVYGETEFPLQAGVDILNALSAYTGVEYTKYMPKMTQIAIPDRGSGAMENWGLVTYGEPVLLFNPTINSYRTKKNVITIIAHEFAHQWFGNLVSPDWWDYIWLNEGFATVYEYYAAQLAYPETRYMDLWGVEVIQNAFAADARESVRPMTWNAATPSEIAGLFDTVAYDKSGSVLNMFRVAFQDDNWREGLVSYFNNRELDGAIADHLYQGLELAVTGKGLLPRSFNVKDVMDSWTTVAGFPLLTVRRDYKTGDIFVSQERFYSDRQLPNAHVYHVPYNYATKSTPSFDTLNFEWLSTKAAKLTTTIPAEDWIIFNKQQTGYYRVNYDTKNWKLIIAALQENPSTIHVQNRAQLINDAYNLARAERLDLTVPLELMTYLKQETAYPPWAAASSVLTYFNNKLRGTSQYPHFLNYVTELIQPIYSTQYVNSVLASETAMDKYLKQTISTWACRIDHQNCLAVTGNALRIAVAANIPVHPDIATVVYCYGLHGTEETEFVWLYERLLASKNQAERAVLIDSLGCSQNKEFLKSFLMTSIGSGATFNFLETERTRIVSSVYSASRAGVDALIEFLGDVKLIDEFISRLGSSTLNNAVANIASRTNNEQELEQLEALLTTLGDKVSANTASSARATVRNNFAWFQSLEGLVAEEFFAAYKQ</sequence>
<organism evidence="29 30">
    <name type="scientific">Aedes aegypti</name>
    <name type="common">Yellowfever mosquito</name>
    <name type="synonym">Culex aegypti</name>
    <dbReference type="NCBI Taxonomy" id="7159"/>
    <lineage>
        <taxon>Eukaryota</taxon>
        <taxon>Metazoa</taxon>
        <taxon>Ecdysozoa</taxon>
        <taxon>Arthropoda</taxon>
        <taxon>Hexapoda</taxon>
        <taxon>Insecta</taxon>
        <taxon>Pterygota</taxon>
        <taxon>Neoptera</taxon>
        <taxon>Endopterygota</taxon>
        <taxon>Diptera</taxon>
        <taxon>Nematocera</taxon>
        <taxon>Culicoidea</taxon>
        <taxon>Culicidae</taxon>
        <taxon>Culicinae</taxon>
        <taxon>Aedini</taxon>
        <taxon>Aedes</taxon>
        <taxon>Stegomyia</taxon>
    </lineage>
</organism>
<dbReference type="InterPro" id="IPR045357">
    <property type="entry name" value="Aminopeptidase_N-like_N"/>
</dbReference>
<keyword evidence="16" id="KW-1133">Transmembrane helix</keyword>
<evidence type="ECO:0000256" key="1">
    <source>
        <dbReference type="ARBA" id="ARBA00000098"/>
    </source>
</evidence>
<dbReference type="Pfam" id="PF01433">
    <property type="entry name" value="Peptidase_M1"/>
    <property type="match status" value="2"/>
</dbReference>
<comment type="cofactor">
    <cofactor evidence="23">
        <name>Zn(2+)</name>
        <dbReference type="ChEBI" id="CHEBI:29105"/>
    </cofactor>
    <text evidence="23">Binds 1 zinc ion per subunit.</text>
</comment>
<evidence type="ECO:0000256" key="5">
    <source>
        <dbReference type="ARBA" id="ARBA00012564"/>
    </source>
</evidence>
<dbReference type="Gene3D" id="2.60.40.1730">
    <property type="entry name" value="tricorn interacting facor f3 domain"/>
    <property type="match status" value="2"/>
</dbReference>
<reference evidence="29" key="2">
    <citation type="journal article" date="2007" name="Science">
        <title>Genome sequence of Aedes aegypti, a major arbovirus vector.</title>
        <authorList>
            <person name="Nene V."/>
            <person name="Wortman J.R."/>
            <person name="Lawson D."/>
            <person name="Haas B."/>
            <person name="Kodira C."/>
            <person name="Tu Z.J."/>
            <person name="Loftus B."/>
            <person name="Xi Z."/>
            <person name="Megy K."/>
            <person name="Grabherr M."/>
            <person name="Ren Q."/>
            <person name="Zdobnov E.M."/>
            <person name="Lobo N.F."/>
            <person name="Campbell K.S."/>
            <person name="Brown S.E."/>
            <person name="Bonaldo M.F."/>
            <person name="Zhu J."/>
            <person name="Sinkins S.P."/>
            <person name="Hogenkamp D.G."/>
            <person name="Amedeo P."/>
            <person name="Arensburger P."/>
            <person name="Atkinson P.W."/>
            <person name="Bidwell S."/>
            <person name="Biedler J."/>
            <person name="Birney E."/>
            <person name="Bruggner R.V."/>
            <person name="Costas J."/>
            <person name="Coy M.R."/>
            <person name="Crabtree J."/>
            <person name="Crawford M."/>
            <person name="Debruyn B."/>
            <person name="Decaprio D."/>
            <person name="Eiglmeier K."/>
            <person name="Eisenstadt E."/>
            <person name="El-Dorry H."/>
            <person name="Gelbart W.M."/>
            <person name="Gomes S.L."/>
            <person name="Hammond M."/>
            <person name="Hannick L.I."/>
            <person name="Hogan J.R."/>
            <person name="Holmes M.H."/>
            <person name="Jaffe D."/>
            <person name="Johnston J.S."/>
            <person name="Kennedy R.C."/>
            <person name="Koo H."/>
            <person name="Kravitz S."/>
            <person name="Kriventseva E.V."/>
            <person name="Kulp D."/>
            <person name="Labutti K."/>
            <person name="Lee E."/>
            <person name="Li S."/>
            <person name="Lovin D.D."/>
            <person name="Mao C."/>
            <person name="Mauceli E."/>
            <person name="Menck C.F."/>
            <person name="Miller J.R."/>
            <person name="Montgomery P."/>
            <person name="Mori A."/>
            <person name="Nascimento A.L."/>
            <person name="Naveira H.F."/>
            <person name="Nusbaum C."/>
            <person name="O'leary S."/>
            <person name="Orvis J."/>
            <person name="Pertea M."/>
            <person name="Quesneville H."/>
            <person name="Reidenbach K.R."/>
            <person name="Rogers Y.H."/>
            <person name="Roth C.W."/>
            <person name="Schneider J.R."/>
            <person name="Schatz M."/>
            <person name="Shumway M."/>
            <person name="Stanke M."/>
            <person name="Stinson E.O."/>
            <person name="Tubio J.M."/>
            <person name="Vanzee J.P."/>
            <person name="Verjovski-Almeida S."/>
            <person name="Werner D."/>
            <person name="White O."/>
            <person name="Wyder S."/>
            <person name="Zeng Q."/>
            <person name="Zhao Q."/>
            <person name="Zhao Y."/>
            <person name="Hill C.A."/>
            <person name="Raikhel A.S."/>
            <person name="Soares M.B."/>
            <person name="Knudson D.L."/>
            <person name="Lee N.H."/>
            <person name="Galagan J."/>
            <person name="Salzberg S.L."/>
            <person name="Paulsen I.T."/>
            <person name="Dimopoulos G."/>
            <person name="Collins F.H."/>
            <person name="Birren B."/>
            <person name="Fraser-Liggett C.M."/>
            <person name="Severson D.W."/>
        </authorList>
    </citation>
    <scope>NUCLEOTIDE SEQUENCE [LARGE SCALE GENOMIC DNA]</scope>
    <source>
        <strain evidence="29">Liverpool</strain>
    </source>
</reference>
<evidence type="ECO:0000256" key="20">
    <source>
        <dbReference type="ARBA" id="ARBA00023180"/>
    </source>
</evidence>
<dbReference type="GO" id="GO:0008270">
    <property type="term" value="F:zinc ion binding"/>
    <property type="evidence" value="ECO:0007669"/>
    <property type="project" value="InterPro"/>
</dbReference>
<dbReference type="GO" id="GO:0098552">
    <property type="term" value="C:side of membrane"/>
    <property type="evidence" value="ECO:0007669"/>
    <property type="project" value="UniProtKB-KW"/>
</dbReference>
<evidence type="ECO:0000259" key="26">
    <source>
        <dbReference type="Pfam" id="PF01433"/>
    </source>
</evidence>
<dbReference type="FunFam" id="1.25.50.20:FF:000001">
    <property type="entry name" value="Aminopeptidase"/>
    <property type="match status" value="1"/>
</dbReference>
<evidence type="ECO:0000256" key="9">
    <source>
        <dbReference type="ARBA" id="ARBA00022670"/>
    </source>
</evidence>
<dbReference type="EC" id="3.4.11.2" evidence="5"/>
<dbReference type="Pfam" id="PF17900">
    <property type="entry name" value="Peptidase_M1_N"/>
    <property type="match status" value="2"/>
</dbReference>
<evidence type="ECO:0000256" key="24">
    <source>
        <dbReference type="PIRSR" id="PIRSR634016-4"/>
    </source>
</evidence>
<dbReference type="Gene3D" id="2.60.40.1910">
    <property type="match status" value="2"/>
</dbReference>
<feature type="domain" description="ERAP1-like C-terminal" evidence="27">
    <location>
        <begin position="1521"/>
        <end position="1843"/>
    </location>
</feature>
<feature type="binding site" evidence="23">
    <location>
        <position position="1295"/>
    </location>
    <ligand>
        <name>Zn(2+)</name>
        <dbReference type="ChEBI" id="CHEBI:29105"/>
        <note>catalytic</note>
    </ligand>
</feature>
<dbReference type="GO" id="GO:0043171">
    <property type="term" value="P:peptide catabolic process"/>
    <property type="evidence" value="ECO:0007669"/>
    <property type="project" value="TreeGrafter"/>
</dbReference>
<dbReference type="GO" id="GO:0070006">
    <property type="term" value="F:metalloaminopeptidase activity"/>
    <property type="evidence" value="ECO:0007669"/>
    <property type="project" value="TreeGrafter"/>
</dbReference>
<keyword evidence="21" id="KW-0449">Lipoprotein</keyword>
<dbReference type="InterPro" id="IPR042097">
    <property type="entry name" value="Aminopeptidase_N-like_N_sf"/>
</dbReference>
<keyword evidence="7" id="KW-1003">Cell membrane</keyword>
<dbReference type="InterPro" id="IPR027268">
    <property type="entry name" value="Peptidase_M4/M1_CTD_sf"/>
</dbReference>
<feature type="domain" description="Aminopeptidase N-like N-terminal" evidence="28">
    <location>
        <begin position="49"/>
        <end position="239"/>
    </location>
</feature>
<dbReference type="CDD" id="cd09601">
    <property type="entry name" value="M1_APN-Q_like"/>
    <property type="match status" value="2"/>
</dbReference>
<dbReference type="STRING" id="7159.Q16ZL4"/>
<dbReference type="SUPFAM" id="SSF55486">
    <property type="entry name" value="Metalloproteases ('zincins'), catalytic domain"/>
    <property type="match status" value="2"/>
</dbReference>
<reference evidence="29" key="3">
    <citation type="submission" date="2012-09" db="EMBL/GenBank/DDBJ databases">
        <authorList>
            <consortium name="VectorBase"/>
        </authorList>
    </citation>
    <scope>NUCLEOTIDE SEQUENCE</scope>
    <source>
        <strain evidence="29">Liverpool</strain>
    </source>
</reference>
<evidence type="ECO:0000256" key="16">
    <source>
        <dbReference type="ARBA" id="ARBA00022989"/>
    </source>
</evidence>
<evidence type="ECO:0000256" key="8">
    <source>
        <dbReference type="ARBA" id="ARBA00022622"/>
    </source>
</evidence>
<dbReference type="GO" id="GO:0005737">
    <property type="term" value="C:cytoplasm"/>
    <property type="evidence" value="ECO:0007669"/>
    <property type="project" value="TreeGrafter"/>
</dbReference>
<evidence type="ECO:0000256" key="21">
    <source>
        <dbReference type="ARBA" id="ARBA00023288"/>
    </source>
</evidence>
<keyword evidence="13" id="KW-0378">Hydrolase</keyword>
<keyword evidence="12 25" id="KW-0732">Signal</keyword>
<keyword evidence="10" id="KW-0812">Transmembrane</keyword>
<keyword evidence="18" id="KW-0472">Membrane</keyword>
<evidence type="ECO:0000256" key="7">
    <source>
        <dbReference type="ARBA" id="ARBA00022475"/>
    </source>
</evidence>
<dbReference type="PANTHER" id="PTHR11533:SF290">
    <property type="entry name" value="AMINOPEPTIDASE"/>
    <property type="match status" value="1"/>
</dbReference>
<dbReference type="Proteomes" id="UP000682892">
    <property type="component" value="Chromosome 3"/>
</dbReference>
<evidence type="ECO:0000256" key="23">
    <source>
        <dbReference type="PIRSR" id="PIRSR634016-3"/>
    </source>
</evidence>
<dbReference type="VEuPathDB" id="VectorBase:AAEL019829"/>
<dbReference type="Pfam" id="PF11838">
    <property type="entry name" value="ERAP1_C"/>
    <property type="match status" value="2"/>
</dbReference>
<evidence type="ECO:0000256" key="15">
    <source>
        <dbReference type="ARBA" id="ARBA00022968"/>
    </source>
</evidence>
<evidence type="ECO:0000313" key="30">
    <source>
        <dbReference type="Proteomes" id="UP000682892"/>
    </source>
</evidence>
<comment type="similarity">
    <text evidence="4">Belongs to the peptidase M1 family.</text>
</comment>
<feature type="chain" id="PRO_5014307594" description="Aminopeptidase N" evidence="25">
    <location>
        <begin position="22"/>
        <end position="1866"/>
    </location>
</feature>
<comment type="subcellular location">
    <subcellularLocation>
        <location evidence="3">Cell membrane</location>
        <topology evidence="3">Lipid-anchor</topology>
        <topology evidence="3">GPI-anchor</topology>
    </subcellularLocation>
    <subcellularLocation>
        <location evidence="2">Membrane</location>
        <topology evidence="2">Single-pass type II membrane protein</topology>
    </subcellularLocation>
</comment>
<dbReference type="PaxDb" id="7159-AAEL008155-PA"/>
<evidence type="ECO:0000256" key="13">
    <source>
        <dbReference type="ARBA" id="ARBA00022801"/>
    </source>
</evidence>
<dbReference type="GO" id="GO:0005615">
    <property type="term" value="C:extracellular space"/>
    <property type="evidence" value="ECO:0007669"/>
    <property type="project" value="TreeGrafter"/>
</dbReference>
<evidence type="ECO:0000256" key="12">
    <source>
        <dbReference type="ARBA" id="ARBA00022729"/>
    </source>
</evidence>
<dbReference type="HOGENOM" id="CLU_236860_0_0_1"/>
<dbReference type="SUPFAM" id="SSF63737">
    <property type="entry name" value="Leukotriene A4 hydrolase N-terminal domain"/>
    <property type="match status" value="2"/>
</dbReference>
<keyword evidence="15" id="KW-0735">Signal-anchor</keyword>
<evidence type="ECO:0000256" key="3">
    <source>
        <dbReference type="ARBA" id="ARBA00004609"/>
    </source>
</evidence>
<dbReference type="FunFam" id="2.60.40.1910:FF:000008">
    <property type="entry name" value="Aminopeptidase"/>
    <property type="match status" value="1"/>
</dbReference>
<feature type="domain" description="Aminopeptidase N-like N-terminal" evidence="28">
    <location>
        <begin position="994"/>
        <end position="1187"/>
    </location>
</feature>
<feature type="domain" description="ERAP1-like C-terminal" evidence="27">
    <location>
        <begin position="575"/>
        <end position="881"/>
    </location>
</feature>
<feature type="domain" description="Peptidase M1 membrane alanine aminopeptidase" evidence="26">
    <location>
        <begin position="272"/>
        <end position="499"/>
    </location>
</feature>
<dbReference type="EMBL" id="CH477489">
    <property type="protein sequence ID" value="EAT40060.1"/>
    <property type="molecule type" value="Genomic_DNA"/>
</dbReference>
<keyword evidence="19" id="KW-1015">Disulfide bond</keyword>
<evidence type="ECO:0000256" key="4">
    <source>
        <dbReference type="ARBA" id="ARBA00010136"/>
    </source>
</evidence>
<dbReference type="GO" id="GO:0042277">
    <property type="term" value="F:peptide binding"/>
    <property type="evidence" value="ECO:0007669"/>
    <property type="project" value="TreeGrafter"/>
</dbReference>
<evidence type="ECO:0000256" key="11">
    <source>
        <dbReference type="ARBA" id="ARBA00022723"/>
    </source>
</evidence>
<evidence type="ECO:0000256" key="25">
    <source>
        <dbReference type="SAM" id="SignalP"/>
    </source>
</evidence>
<dbReference type="FunFam" id="2.60.40.1730:FF:000012">
    <property type="entry name" value="Aminopeptidase N"/>
    <property type="match status" value="2"/>
</dbReference>
<dbReference type="OMA" id="HEIMSTW"/>
<dbReference type="Gene3D" id="1.10.390.10">
    <property type="entry name" value="Neutral Protease Domain 2"/>
    <property type="match status" value="2"/>
</dbReference>
<evidence type="ECO:0000259" key="28">
    <source>
        <dbReference type="Pfam" id="PF17900"/>
    </source>
</evidence>
<dbReference type="eggNOG" id="KOG1046">
    <property type="taxonomic scope" value="Eukaryota"/>
</dbReference>
<evidence type="ECO:0000256" key="19">
    <source>
        <dbReference type="ARBA" id="ARBA00023157"/>
    </source>
</evidence>
<reference evidence="29" key="1">
    <citation type="submission" date="2005-10" db="EMBL/GenBank/DDBJ databases">
        <authorList>
            <person name="Loftus B.J."/>
            <person name="Nene V.M."/>
            <person name="Hannick L.I."/>
            <person name="Bidwell S."/>
            <person name="Haas B."/>
            <person name="Amedeo P."/>
            <person name="Orvis J."/>
            <person name="Wortman J.R."/>
            <person name="White O.R."/>
            <person name="Salzberg S."/>
            <person name="Shumway M."/>
            <person name="Koo H."/>
            <person name="Zhao Y."/>
            <person name="Holmes M."/>
            <person name="Miller J."/>
            <person name="Schatz M."/>
            <person name="Pop M."/>
            <person name="Pai G."/>
            <person name="Utterback T."/>
            <person name="Rogers Y.-H."/>
            <person name="Kravitz S."/>
            <person name="Fraser C.M."/>
        </authorList>
    </citation>
    <scope>NUCLEOTIDE SEQUENCE</scope>
    <source>
        <strain evidence="29">Liverpool</strain>
    </source>
</reference>
<dbReference type="GO" id="GO:0006508">
    <property type="term" value="P:proteolysis"/>
    <property type="evidence" value="ECO:0007669"/>
    <property type="project" value="UniProtKB-KW"/>
</dbReference>
<evidence type="ECO:0000256" key="14">
    <source>
        <dbReference type="ARBA" id="ARBA00022833"/>
    </source>
</evidence>
<keyword evidence="9" id="KW-0645">Protease</keyword>
<proteinExistence type="inferred from homology"/>
<dbReference type="InterPro" id="IPR001930">
    <property type="entry name" value="Peptidase_M1"/>
</dbReference>
<name>Q16ZL4_AEDAE</name>
<evidence type="ECO:0000256" key="17">
    <source>
        <dbReference type="ARBA" id="ARBA00023049"/>
    </source>
</evidence>
<dbReference type="InterPro" id="IPR050344">
    <property type="entry name" value="Peptidase_M1_aminopeptidases"/>
</dbReference>
<evidence type="ECO:0000256" key="6">
    <source>
        <dbReference type="ARBA" id="ARBA00015611"/>
    </source>
</evidence>
<feature type="active site" description="Proton acceptor" evidence="22">
    <location>
        <position position="1292"/>
    </location>
</feature>
<dbReference type="GO" id="GO:0016285">
    <property type="term" value="F:alanyl aminopeptidase activity"/>
    <property type="evidence" value="ECO:0007669"/>
    <property type="project" value="UniProtKB-EC"/>
</dbReference>
<dbReference type="VEuPathDB" id="VectorBase:AAEL019828"/>
<dbReference type="FunFam" id="1.10.390.10:FF:000019">
    <property type="entry name" value="Aminopeptidase"/>
    <property type="match status" value="2"/>
</dbReference>
<evidence type="ECO:0000256" key="10">
    <source>
        <dbReference type="ARBA" id="ARBA00022692"/>
    </source>
</evidence>
<evidence type="ECO:0000259" key="27">
    <source>
        <dbReference type="Pfam" id="PF11838"/>
    </source>
</evidence>
<keyword evidence="8" id="KW-0336">GPI-anchor</keyword>
<dbReference type="PANTHER" id="PTHR11533">
    <property type="entry name" value="PROTEASE M1 ZINC METALLOPROTEASE"/>
    <property type="match status" value="1"/>
</dbReference>
<dbReference type="GO" id="GO:0005886">
    <property type="term" value="C:plasma membrane"/>
    <property type="evidence" value="ECO:0007669"/>
    <property type="project" value="UniProtKB-SubCell"/>
</dbReference>
<keyword evidence="14 23" id="KW-0862">Zinc</keyword>
<dbReference type="SMR" id="Q16ZL4"/>
<feature type="domain" description="Peptidase M1 membrane alanine aminopeptidase" evidence="26">
    <location>
        <begin position="1219"/>
        <end position="1444"/>
    </location>
</feature>
<keyword evidence="17" id="KW-0482">Metalloprotease</keyword>
<evidence type="ECO:0000256" key="18">
    <source>
        <dbReference type="ARBA" id="ARBA00023136"/>
    </source>
</evidence>
<protein>
    <recommendedName>
        <fullName evidence="6">Aminopeptidase N</fullName>
        <ecNumber evidence="5">3.4.11.2</ecNumber>
    </recommendedName>
</protein>
<feature type="signal peptide" evidence="25">
    <location>
        <begin position="1"/>
        <end position="21"/>
    </location>
</feature>
<dbReference type="PRINTS" id="PR00756">
    <property type="entry name" value="ALADIPTASE"/>
</dbReference>
<feature type="binding site" evidence="23">
    <location>
        <position position="1291"/>
    </location>
    <ligand>
        <name>Zn(2+)</name>
        <dbReference type="ChEBI" id="CHEBI:29105"/>
        <note>catalytic</note>
    </ligand>
</feature>
<dbReference type="InterPro" id="IPR024571">
    <property type="entry name" value="ERAP1-like_C_dom"/>
</dbReference>
<keyword evidence="20" id="KW-0325">Glycoprotein</keyword>
<dbReference type="Gene3D" id="1.25.50.20">
    <property type="match status" value="2"/>
</dbReference>
<feature type="binding site" evidence="23">
    <location>
        <position position="1314"/>
    </location>
    <ligand>
        <name>Zn(2+)</name>
        <dbReference type="ChEBI" id="CHEBI:29105"/>
        <note>catalytic</note>
    </ligand>
</feature>
<evidence type="ECO:0000256" key="22">
    <source>
        <dbReference type="PIRSR" id="PIRSR634016-1"/>
    </source>
</evidence>
<evidence type="ECO:0000313" key="29">
    <source>
        <dbReference type="EMBL" id="EAT40060.1"/>
    </source>
</evidence>
<dbReference type="InterPro" id="IPR014782">
    <property type="entry name" value="Peptidase_M1_dom"/>
</dbReference>
<feature type="site" description="Transition state stabilizer" evidence="24">
    <location>
        <position position="1377"/>
    </location>
</feature>
<gene>
    <name evidence="29" type="ORF">AaeL_AAEL008155</name>
</gene>
<dbReference type="InterPro" id="IPR034016">
    <property type="entry name" value="M1_APN-typ"/>
</dbReference>
<keyword evidence="11 23" id="KW-0479">Metal-binding</keyword>
<accession>Q16ZL4</accession>
<comment type="catalytic activity">
    <reaction evidence="1">
        <text>Release of an N-terminal amino acid, Xaa-|-Yaa- from a peptide, amide or arylamide. Xaa is preferably Ala, but may be most amino acids including Pro (slow action). When a terminal hydrophobic residue is followed by a prolyl residue, the two may be released as an intact Xaa-Pro dipeptide.</text>
        <dbReference type="EC" id="3.4.11.2"/>
    </reaction>
</comment>
<evidence type="ECO:0000256" key="2">
    <source>
        <dbReference type="ARBA" id="ARBA00004606"/>
    </source>
</evidence>
<dbReference type="PhylomeDB" id="Q16ZL4"/>